<feature type="domain" description="L,D-TPase catalytic" evidence="2">
    <location>
        <begin position="98"/>
        <end position="271"/>
    </location>
</feature>
<sequence length="271" mass="29083">MALGMMATALAVSGTVSKDLYFNNIKVSLDGKMVDLKDANGMAVEPFAIDGTTYLPVRAVSDAAGLDVEWDQKNQQVKLSTGTEGMTTPAISSCILVKPHADGAPEATVTLYENDGNFWKQVLTTDEAFVGRNGTTSDKHEGDGCTPRGIYTLGQAFGVADDPGSTRDYLKLTEDEYWVDDPESEYYNQLVRASETGGVVWDSAEHLIGETVAYEYAVAIDYNNSCTPGSGSAIFFHCSTGNGTAGCVSVPRDVMVKILQTLKDDTLIIIM</sequence>
<dbReference type="EMBL" id="JACOPP010000016">
    <property type="protein sequence ID" value="MBC5734348.1"/>
    <property type="molecule type" value="Genomic_DNA"/>
</dbReference>
<comment type="pathway">
    <text evidence="1">Cell wall biogenesis; peptidoglycan biosynthesis.</text>
</comment>
<dbReference type="InterPro" id="IPR005490">
    <property type="entry name" value="LD_TPept_cat_dom"/>
</dbReference>
<feature type="active site" description="Nucleophile" evidence="1">
    <location>
        <position position="247"/>
    </location>
</feature>
<keyword evidence="1" id="KW-0573">Peptidoglycan synthesis</keyword>
<gene>
    <name evidence="3" type="ORF">H8S57_11510</name>
</gene>
<dbReference type="Proteomes" id="UP000661435">
    <property type="component" value="Unassembled WGS sequence"/>
</dbReference>
<dbReference type="GO" id="GO:0008360">
    <property type="term" value="P:regulation of cell shape"/>
    <property type="evidence" value="ECO:0007669"/>
    <property type="project" value="UniProtKB-UniRule"/>
</dbReference>
<evidence type="ECO:0000259" key="2">
    <source>
        <dbReference type="PROSITE" id="PS52029"/>
    </source>
</evidence>
<proteinExistence type="predicted"/>
<evidence type="ECO:0000313" key="3">
    <source>
        <dbReference type="EMBL" id="MBC5734348.1"/>
    </source>
</evidence>
<evidence type="ECO:0000313" key="4">
    <source>
        <dbReference type="Proteomes" id="UP000661435"/>
    </source>
</evidence>
<dbReference type="InterPro" id="IPR012854">
    <property type="entry name" value="Cu_amine_oxidase-like_N"/>
</dbReference>
<dbReference type="GO" id="GO:0016740">
    <property type="term" value="F:transferase activity"/>
    <property type="evidence" value="ECO:0007669"/>
    <property type="project" value="InterPro"/>
</dbReference>
<keyword evidence="1" id="KW-0133">Cell shape</keyword>
<dbReference type="AlphaFoldDB" id="A0A8J6JEA5"/>
<organism evidence="3 4">
    <name type="scientific">Lawsonibacter hominis</name>
    <dbReference type="NCBI Taxonomy" id="2763053"/>
    <lineage>
        <taxon>Bacteria</taxon>
        <taxon>Bacillati</taxon>
        <taxon>Bacillota</taxon>
        <taxon>Clostridia</taxon>
        <taxon>Eubacteriales</taxon>
        <taxon>Oscillospiraceae</taxon>
        <taxon>Lawsonibacter</taxon>
    </lineage>
</organism>
<dbReference type="GO" id="GO:0071555">
    <property type="term" value="P:cell wall organization"/>
    <property type="evidence" value="ECO:0007669"/>
    <property type="project" value="UniProtKB-UniRule"/>
</dbReference>
<reference evidence="3" key="1">
    <citation type="submission" date="2020-08" db="EMBL/GenBank/DDBJ databases">
        <title>Genome public.</title>
        <authorList>
            <person name="Liu C."/>
            <person name="Sun Q."/>
        </authorList>
    </citation>
    <scope>NUCLEOTIDE SEQUENCE</scope>
    <source>
        <strain evidence="3">NSJ-51</strain>
    </source>
</reference>
<dbReference type="SUPFAM" id="SSF55383">
    <property type="entry name" value="Copper amine oxidase, domain N"/>
    <property type="match status" value="1"/>
</dbReference>
<evidence type="ECO:0000256" key="1">
    <source>
        <dbReference type="PROSITE-ProRule" id="PRU01373"/>
    </source>
</evidence>
<dbReference type="PANTHER" id="PTHR38589">
    <property type="entry name" value="BLR0621 PROTEIN"/>
    <property type="match status" value="1"/>
</dbReference>
<accession>A0A8J6JEA5</accession>
<dbReference type="Pfam" id="PF03734">
    <property type="entry name" value="YkuD"/>
    <property type="match status" value="1"/>
</dbReference>
<feature type="active site" description="Proton donor/acceptor" evidence="1">
    <location>
        <position position="237"/>
    </location>
</feature>
<keyword evidence="4" id="KW-1185">Reference proteome</keyword>
<dbReference type="Pfam" id="PF07833">
    <property type="entry name" value="Cu_amine_oxidN1"/>
    <property type="match status" value="1"/>
</dbReference>
<dbReference type="InterPro" id="IPR036582">
    <property type="entry name" value="Mao_N_sf"/>
</dbReference>
<keyword evidence="1" id="KW-0961">Cell wall biogenesis/degradation</keyword>
<dbReference type="GO" id="GO:0009252">
    <property type="term" value="P:peptidoglycan biosynthetic process"/>
    <property type="evidence" value="ECO:0007669"/>
    <property type="project" value="UniProtKB-KW"/>
</dbReference>
<dbReference type="RefSeq" id="WP_186908236.1">
    <property type="nucleotide sequence ID" value="NZ_JACOPP010000016.1"/>
</dbReference>
<protein>
    <submittedName>
        <fullName evidence="3">L,D-transpeptidase family protein</fullName>
    </submittedName>
</protein>
<name>A0A8J6JEA5_9FIRM</name>
<dbReference type="PANTHER" id="PTHR38589:SF1">
    <property type="entry name" value="BLR0621 PROTEIN"/>
    <property type="match status" value="1"/>
</dbReference>
<dbReference type="CDD" id="cd16913">
    <property type="entry name" value="YkuD_like"/>
    <property type="match status" value="1"/>
</dbReference>
<dbReference type="PROSITE" id="PS52029">
    <property type="entry name" value="LD_TPASE"/>
    <property type="match status" value="1"/>
</dbReference>
<comment type="caution">
    <text evidence="3">The sequence shown here is derived from an EMBL/GenBank/DDBJ whole genome shotgun (WGS) entry which is preliminary data.</text>
</comment>